<protein>
    <submittedName>
        <fullName evidence="2">Uncharacterized protein</fullName>
    </submittedName>
</protein>
<reference evidence="2 3" key="1">
    <citation type="journal article" date="2016" name="Nat. Commun.">
        <title>Thousands of microbial genomes shed light on interconnected biogeochemical processes in an aquifer system.</title>
        <authorList>
            <person name="Anantharaman K."/>
            <person name="Brown C.T."/>
            <person name="Hug L.A."/>
            <person name="Sharon I."/>
            <person name="Castelle C.J."/>
            <person name="Probst A.J."/>
            <person name="Thomas B.C."/>
            <person name="Singh A."/>
            <person name="Wilkins M.J."/>
            <person name="Karaoz U."/>
            <person name="Brodie E.L."/>
            <person name="Williams K.H."/>
            <person name="Hubbard S.S."/>
            <person name="Banfield J.F."/>
        </authorList>
    </citation>
    <scope>NUCLEOTIDE SEQUENCE [LARGE SCALE GENOMIC DNA]</scope>
</reference>
<dbReference type="EMBL" id="MEXR01000053">
    <property type="protein sequence ID" value="OGD08687.1"/>
    <property type="molecule type" value="Genomic_DNA"/>
</dbReference>
<dbReference type="Proteomes" id="UP000176424">
    <property type="component" value="Unassembled WGS sequence"/>
</dbReference>
<evidence type="ECO:0000256" key="1">
    <source>
        <dbReference type="SAM" id="MobiDB-lite"/>
    </source>
</evidence>
<dbReference type="AlphaFoldDB" id="A0A1F4ZTB2"/>
<evidence type="ECO:0000313" key="2">
    <source>
        <dbReference type="EMBL" id="OGD08687.1"/>
    </source>
</evidence>
<proteinExistence type="predicted"/>
<comment type="caution">
    <text evidence="2">The sequence shown here is derived from an EMBL/GenBank/DDBJ whole genome shotgun (WGS) entry which is preliminary data.</text>
</comment>
<evidence type="ECO:0000313" key="3">
    <source>
        <dbReference type="Proteomes" id="UP000176424"/>
    </source>
</evidence>
<gene>
    <name evidence="2" type="ORF">A2397_04730</name>
</gene>
<accession>A0A1F4ZTB2</accession>
<sequence length="124" mass="13983">MGDAIRETRRYEADVMAGMRDGPAIPMRLDSDLAQPILEAVLDKNMSSLSEEKLNELREKYEQFNREIGAQIVAAWAIEGSPLVLYKRTMSSKKPDELLWTIDPDSPFLPPKSGESAWEQANSK</sequence>
<feature type="region of interest" description="Disordered" evidence="1">
    <location>
        <begin position="103"/>
        <end position="124"/>
    </location>
</feature>
<organism evidence="2 3">
    <name type="scientific">Candidatus Amesbacteria bacterium RIFOXYB1_FULL_44_23</name>
    <dbReference type="NCBI Taxonomy" id="1797263"/>
    <lineage>
        <taxon>Bacteria</taxon>
        <taxon>Candidatus Amesiibacteriota</taxon>
    </lineage>
</organism>
<name>A0A1F4ZTB2_9BACT</name>